<dbReference type="Proteomes" id="UP000188879">
    <property type="component" value="Unassembled WGS sequence"/>
</dbReference>
<evidence type="ECO:0000313" key="4">
    <source>
        <dbReference type="Proteomes" id="UP000188879"/>
    </source>
</evidence>
<organism evidence="3 4">
    <name type="scientific">Teichococcus deserti</name>
    <dbReference type="NCBI Taxonomy" id="1817963"/>
    <lineage>
        <taxon>Bacteria</taxon>
        <taxon>Pseudomonadati</taxon>
        <taxon>Pseudomonadota</taxon>
        <taxon>Alphaproteobacteria</taxon>
        <taxon>Acetobacterales</taxon>
        <taxon>Roseomonadaceae</taxon>
        <taxon>Roseomonas</taxon>
    </lineage>
</organism>
<evidence type="ECO:0000313" key="3">
    <source>
        <dbReference type="EMBL" id="ONG47975.1"/>
    </source>
</evidence>
<dbReference type="OrthoDB" id="9935566at2"/>
<accession>A0A1V2GWN2</accession>
<sequence length="141" mass="15963">MSRHVLPASHRCLWCQRSFDTVAERATHEHLLHSGNLARSQEAEAAAKLQHLHQDRRLIELGGPVPETPADLGRQLATRMRGLDTPSFWREADLVLDAMRDLMLEGGQQAPAAYAVCRDIRLAARREWDRLDGQERPANEP</sequence>
<keyword evidence="4" id="KW-1185">Reference proteome</keyword>
<keyword evidence="1" id="KW-0479">Metal-binding</keyword>
<name>A0A1V2GWN2_9PROT</name>
<dbReference type="PROSITE" id="PS00028">
    <property type="entry name" value="ZINC_FINGER_C2H2_1"/>
    <property type="match status" value="1"/>
</dbReference>
<evidence type="ECO:0000256" key="1">
    <source>
        <dbReference type="PROSITE-ProRule" id="PRU00042"/>
    </source>
</evidence>
<feature type="domain" description="C2H2-type" evidence="2">
    <location>
        <begin position="10"/>
        <end position="38"/>
    </location>
</feature>
<dbReference type="EMBL" id="MLCO01000255">
    <property type="protein sequence ID" value="ONG47975.1"/>
    <property type="molecule type" value="Genomic_DNA"/>
</dbReference>
<keyword evidence="1" id="KW-0863">Zinc-finger</keyword>
<dbReference type="GO" id="GO:0008270">
    <property type="term" value="F:zinc ion binding"/>
    <property type="evidence" value="ECO:0007669"/>
    <property type="project" value="UniProtKB-KW"/>
</dbReference>
<evidence type="ECO:0000259" key="2">
    <source>
        <dbReference type="PROSITE" id="PS50157"/>
    </source>
</evidence>
<proteinExistence type="predicted"/>
<keyword evidence="1" id="KW-0862">Zinc</keyword>
<protein>
    <recommendedName>
        <fullName evidence="2">C2H2-type domain-containing protein</fullName>
    </recommendedName>
</protein>
<dbReference type="PROSITE" id="PS50157">
    <property type="entry name" value="ZINC_FINGER_C2H2_2"/>
    <property type="match status" value="1"/>
</dbReference>
<dbReference type="RefSeq" id="WP_076959518.1">
    <property type="nucleotide sequence ID" value="NZ_MLCO01000255.1"/>
</dbReference>
<dbReference type="InterPro" id="IPR013087">
    <property type="entry name" value="Znf_C2H2_type"/>
</dbReference>
<reference evidence="3 4" key="1">
    <citation type="submission" date="2016-10" db="EMBL/GenBank/DDBJ databases">
        <title>Draft Genome sequence of Roseomonas sp. strain M3.</title>
        <authorList>
            <person name="Subhash Y."/>
            <person name="Lee S."/>
        </authorList>
    </citation>
    <scope>NUCLEOTIDE SEQUENCE [LARGE SCALE GENOMIC DNA]</scope>
    <source>
        <strain evidence="3 4">M3</strain>
    </source>
</reference>
<dbReference type="AlphaFoldDB" id="A0A1V2GWN2"/>
<comment type="caution">
    <text evidence="3">The sequence shown here is derived from an EMBL/GenBank/DDBJ whole genome shotgun (WGS) entry which is preliminary data.</text>
</comment>
<gene>
    <name evidence="3" type="ORF">BKE38_22415</name>
</gene>